<proteinExistence type="predicted"/>
<dbReference type="Proteomes" id="UP000473699">
    <property type="component" value="Unassembled WGS sequence"/>
</dbReference>
<keyword evidence="4 5" id="KW-0472">Membrane</keyword>
<feature type="transmembrane region" description="Helical" evidence="5">
    <location>
        <begin position="84"/>
        <end position="104"/>
    </location>
</feature>
<dbReference type="AlphaFoldDB" id="A0A6L5YE17"/>
<keyword evidence="8" id="KW-1185">Reference proteome</keyword>
<feature type="transmembrane region" description="Helical" evidence="5">
    <location>
        <begin position="224"/>
        <end position="242"/>
    </location>
</feature>
<keyword evidence="2 5" id="KW-0812">Transmembrane</keyword>
<dbReference type="GO" id="GO:0016874">
    <property type="term" value="F:ligase activity"/>
    <property type="evidence" value="ECO:0007669"/>
    <property type="project" value="UniProtKB-KW"/>
</dbReference>
<feature type="transmembrane region" description="Helical" evidence="5">
    <location>
        <begin position="364"/>
        <end position="388"/>
    </location>
</feature>
<dbReference type="Pfam" id="PF04932">
    <property type="entry name" value="Wzy_C"/>
    <property type="match status" value="1"/>
</dbReference>
<dbReference type="PANTHER" id="PTHR37422:SF13">
    <property type="entry name" value="LIPOPOLYSACCHARIDE BIOSYNTHESIS PROTEIN PA4999-RELATED"/>
    <property type="match status" value="1"/>
</dbReference>
<feature type="transmembrane region" description="Helical" evidence="5">
    <location>
        <begin position="197"/>
        <end position="217"/>
    </location>
</feature>
<keyword evidence="3 5" id="KW-1133">Transmembrane helix</keyword>
<dbReference type="InterPro" id="IPR007016">
    <property type="entry name" value="O-antigen_ligase-rel_domated"/>
</dbReference>
<evidence type="ECO:0000256" key="3">
    <source>
        <dbReference type="ARBA" id="ARBA00022989"/>
    </source>
</evidence>
<feature type="transmembrane region" description="Helical" evidence="5">
    <location>
        <begin position="58"/>
        <end position="77"/>
    </location>
</feature>
<feature type="transmembrane region" description="Helical" evidence="5">
    <location>
        <begin position="116"/>
        <end position="133"/>
    </location>
</feature>
<keyword evidence="7" id="KW-0436">Ligase</keyword>
<dbReference type="PANTHER" id="PTHR37422">
    <property type="entry name" value="TEICHURONIC ACID BIOSYNTHESIS PROTEIN TUAE"/>
    <property type="match status" value="1"/>
</dbReference>
<evidence type="ECO:0000256" key="5">
    <source>
        <dbReference type="SAM" id="Phobius"/>
    </source>
</evidence>
<evidence type="ECO:0000259" key="6">
    <source>
        <dbReference type="Pfam" id="PF04932"/>
    </source>
</evidence>
<organism evidence="7 8">
    <name type="scientific">Pyramidobacter porci</name>
    <dbReference type="NCBI Taxonomy" id="2605789"/>
    <lineage>
        <taxon>Bacteria</taxon>
        <taxon>Thermotogati</taxon>
        <taxon>Synergistota</taxon>
        <taxon>Synergistia</taxon>
        <taxon>Synergistales</taxon>
        <taxon>Dethiosulfovibrionaceae</taxon>
        <taxon>Pyramidobacter</taxon>
    </lineage>
</organism>
<comment type="subcellular location">
    <subcellularLocation>
        <location evidence="1">Membrane</location>
        <topology evidence="1">Multi-pass membrane protein</topology>
    </subcellularLocation>
</comment>
<name>A0A6L5YE17_9BACT</name>
<feature type="transmembrane region" description="Helical" evidence="5">
    <location>
        <begin position="248"/>
        <end position="264"/>
    </location>
</feature>
<evidence type="ECO:0000313" key="8">
    <source>
        <dbReference type="Proteomes" id="UP000473699"/>
    </source>
</evidence>
<feature type="transmembrane region" description="Helical" evidence="5">
    <location>
        <begin position="276"/>
        <end position="297"/>
    </location>
</feature>
<feature type="transmembrane region" description="Helical" evidence="5">
    <location>
        <begin position="434"/>
        <end position="452"/>
    </location>
</feature>
<evidence type="ECO:0000256" key="1">
    <source>
        <dbReference type="ARBA" id="ARBA00004141"/>
    </source>
</evidence>
<evidence type="ECO:0000256" key="2">
    <source>
        <dbReference type="ARBA" id="ARBA00022692"/>
    </source>
</evidence>
<reference evidence="7 8" key="1">
    <citation type="submission" date="2019-08" db="EMBL/GenBank/DDBJ databases">
        <title>In-depth cultivation of the pig gut microbiome towards novel bacterial diversity and tailored functional studies.</title>
        <authorList>
            <person name="Wylensek D."/>
            <person name="Hitch T.C.A."/>
            <person name="Clavel T."/>
        </authorList>
    </citation>
    <scope>NUCLEOTIDE SEQUENCE [LARGE SCALE GENOMIC DNA]</scope>
    <source>
        <strain evidence="7 8">SM-530-WT-4B</strain>
    </source>
</reference>
<dbReference type="InterPro" id="IPR051533">
    <property type="entry name" value="WaaL-like"/>
</dbReference>
<feature type="domain" description="O-antigen ligase-related" evidence="6">
    <location>
        <begin position="234"/>
        <end position="379"/>
    </location>
</feature>
<accession>A0A6L5YE17</accession>
<comment type="caution">
    <text evidence="7">The sequence shown here is derived from an EMBL/GenBank/DDBJ whole genome shotgun (WGS) entry which is preliminary data.</text>
</comment>
<gene>
    <name evidence="7" type="ORF">FYJ74_07180</name>
</gene>
<feature type="transmembrane region" description="Helical" evidence="5">
    <location>
        <begin position="334"/>
        <end position="352"/>
    </location>
</feature>
<dbReference type="EMBL" id="VUNH01000007">
    <property type="protein sequence ID" value="MST55812.1"/>
    <property type="molecule type" value="Genomic_DNA"/>
</dbReference>
<feature type="transmembrane region" description="Helical" evidence="5">
    <location>
        <begin position="28"/>
        <end position="46"/>
    </location>
</feature>
<feature type="transmembrane region" description="Helical" evidence="5">
    <location>
        <begin position="145"/>
        <end position="166"/>
    </location>
</feature>
<evidence type="ECO:0000256" key="4">
    <source>
        <dbReference type="ARBA" id="ARBA00023136"/>
    </source>
</evidence>
<protein>
    <submittedName>
        <fullName evidence="7">O-antigen ligase family protein</fullName>
    </submittedName>
</protein>
<sequence>MAVSSDNPHPLRLEGVGMERPLTPLRAAAADSFLVAALLAALGATVMRGFHGNAYHLFSRYCLLWIEFFVPAAVFLGKKDLRGSGVFAFALFPLWFALCCLYHGVSLTVAGEAQAALVHLTSVALIAFPFAELTGDGRRRKILDAVLLAGLIVFALMLLIAFYGVFRGACFSLWHGRLRFGATYSATGRLELRVLLWHQYCTAFLAMACCLLVPYLLASRPRRCFYVPAAVLELIFLAAVALGASRNAMLALMAGFACIAAIGIRRSSLPPWTKRFVFAAVCVLLLFFGAFSMNFIYRNVTHSIRTIWYGLTTLTSRIEIWGAVPKMLRDRPEALLWGLPYVKLMSVLNGYIPLEGDIAHMHSGYVHTLCGMGVPGGALASAYTVLFFRDFFTLVRAKPESGISATDQLLAVVPFSIWCVNLLEPELFLPGSSMLSLNVLFALLCGYLRCTARANRS</sequence>
<evidence type="ECO:0000313" key="7">
    <source>
        <dbReference type="EMBL" id="MST55812.1"/>
    </source>
</evidence>
<dbReference type="GO" id="GO:0016020">
    <property type="term" value="C:membrane"/>
    <property type="evidence" value="ECO:0007669"/>
    <property type="project" value="UniProtKB-SubCell"/>
</dbReference>